<accession>A0AA45WIX3</accession>
<keyword evidence="3" id="KW-1185">Reference proteome</keyword>
<comment type="caution">
    <text evidence="2">The sequence shown here is derived from an EMBL/GenBank/DDBJ whole genome shotgun (WGS) entry which is preliminary data.</text>
</comment>
<feature type="transmembrane region" description="Helical" evidence="1">
    <location>
        <begin position="6"/>
        <end position="24"/>
    </location>
</feature>
<protein>
    <submittedName>
        <fullName evidence="2">Uncharacterized protein</fullName>
    </submittedName>
</protein>
<sequence>MQRIMLVGIILLVTIGAGLYLYSYSSPDAGRQTMVEEPKPTMKPKPQMSESIIGIPSPSIVWKISAHCN</sequence>
<keyword evidence="1" id="KW-0472">Membrane</keyword>
<gene>
    <name evidence="2" type="ORF">SAMN06265361_101247</name>
</gene>
<dbReference type="AlphaFoldDB" id="A0AA45WIX3"/>
<evidence type="ECO:0000313" key="3">
    <source>
        <dbReference type="Proteomes" id="UP001157946"/>
    </source>
</evidence>
<evidence type="ECO:0000256" key="1">
    <source>
        <dbReference type="SAM" id="Phobius"/>
    </source>
</evidence>
<keyword evidence="1" id="KW-1133">Transmembrane helix</keyword>
<evidence type="ECO:0000313" key="2">
    <source>
        <dbReference type="EMBL" id="SMP01440.1"/>
    </source>
</evidence>
<name>A0AA45WIX3_9BACL</name>
<dbReference type="Proteomes" id="UP001157946">
    <property type="component" value="Unassembled WGS sequence"/>
</dbReference>
<dbReference type="EMBL" id="FXTU01000001">
    <property type="protein sequence ID" value="SMP01440.1"/>
    <property type="molecule type" value="Genomic_DNA"/>
</dbReference>
<proteinExistence type="predicted"/>
<keyword evidence="1" id="KW-0812">Transmembrane</keyword>
<dbReference type="RefSeq" id="WP_284723841.1">
    <property type="nucleotide sequence ID" value="NZ_FXTU01000001.1"/>
</dbReference>
<reference evidence="2" key="1">
    <citation type="submission" date="2017-05" db="EMBL/GenBank/DDBJ databases">
        <authorList>
            <person name="Varghese N."/>
            <person name="Submissions S."/>
        </authorList>
    </citation>
    <scope>NUCLEOTIDE SEQUENCE</scope>
    <source>
        <strain evidence="2">DSM 45262</strain>
    </source>
</reference>
<organism evidence="2 3">
    <name type="scientific">Laceyella tengchongensis</name>
    <dbReference type="NCBI Taxonomy" id="574699"/>
    <lineage>
        <taxon>Bacteria</taxon>
        <taxon>Bacillati</taxon>
        <taxon>Bacillota</taxon>
        <taxon>Bacilli</taxon>
        <taxon>Bacillales</taxon>
        <taxon>Thermoactinomycetaceae</taxon>
        <taxon>Laceyella</taxon>
    </lineage>
</organism>